<dbReference type="InterPro" id="IPR005363">
    <property type="entry name" value="UPF0167"/>
</dbReference>
<organism evidence="2 3">
    <name type="scientific">Blastopirellula marina</name>
    <dbReference type="NCBI Taxonomy" id="124"/>
    <lineage>
        <taxon>Bacteria</taxon>
        <taxon>Pseudomonadati</taxon>
        <taxon>Planctomycetota</taxon>
        <taxon>Planctomycetia</taxon>
        <taxon>Pirellulales</taxon>
        <taxon>Pirellulaceae</taxon>
        <taxon>Blastopirellula</taxon>
    </lineage>
</organism>
<protein>
    <submittedName>
        <fullName evidence="2">Uncharacterized protein</fullName>
    </submittedName>
</protein>
<evidence type="ECO:0000313" key="3">
    <source>
        <dbReference type="Proteomes" id="UP000240009"/>
    </source>
</evidence>
<reference evidence="2 3" key="1">
    <citation type="submission" date="2018-02" db="EMBL/GenBank/DDBJ databases">
        <title>Comparative genomes isolates from brazilian mangrove.</title>
        <authorList>
            <person name="Araujo J.E."/>
            <person name="Taketani R.G."/>
            <person name="Silva M.C.P."/>
            <person name="Loureco M.V."/>
            <person name="Andreote F.D."/>
        </authorList>
    </citation>
    <scope>NUCLEOTIDE SEQUENCE [LARGE SCALE GENOMIC DNA]</scope>
    <source>
        <strain evidence="2 3">HEX-2 MGV</strain>
    </source>
</reference>
<gene>
    <name evidence="2" type="ORF">C5Y96_06330</name>
</gene>
<dbReference type="AlphaFoldDB" id="A0A2S8FX78"/>
<name>A0A2S8FX78_9BACT</name>
<dbReference type="RefSeq" id="WP_105351052.1">
    <property type="nucleotide sequence ID" value="NZ_PUIA01000017.1"/>
</dbReference>
<comment type="similarity">
    <text evidence="1">Belongs to the UPF0167 family.</text>
</comment>
<dbReference type="Proteomes" id="UP000240009">
    <property type="component" value="Unassembled WGS sequence"/>
</dbReference>
<evidence type="ECO:0000313" key="2">
    <source>
        <dbReference type="EMBL" id="PQO36781.1"/>
    </source>
</evidence>
<evidence type="ECO:0000256" key="1">
    <source>
        <dbReference type="ARBA" id="ARBA00008525"/>
    </source>
</evidence>
<proteinExistence type="inferred from homology"/>
<dbReference type="OrthoDB" id="7065534at2"/>
<sequence>MKTFAQLGIPFPLFEAPISETSDYLGISQCEICEQREQHCFRLNNGDHVVVRCPQCQTENGLRANCPGTFACQSCASSLTLPGRSKREGVRICFSCLREGKGAIGKDTEFGAVWWENALLGHTHGVPGLKAAGFETVILDPEENWAGVRLSQEKLFELLRTPSFSTWQGEIWLFCCKSPMTYIGEWQSVSASLEEEESRKLFGQLTAEIEEFPNWDWESVSNPDGGVSLYAFQCKQCGHYRANYDMD</sequence>
<dbReference type="EMBL" id="PUIA01000017">
    <property type="protein sequence ID" value="PQO36781.1"/>
    <property type="molecule type" value="Genomic_DNA"/>
</dbReference>
<comment type="caution">
    <text evidence="2">The sequence shown here is derived from an EMBL/GenBank/DDBJ whole genome shotgun (WGS) entry which is preliminary data.</text>
</comment>
<accession>A0A2S8FX78</accession>
<dbReference type="Pfam" id="PF03691">
    <property type="entry name" value="UPF0167"/>
    <property type="match status" value="1"/>
</dbReference>